<dbReference type="GO" id="GO:0003796">
    <property type="term" value="F:lysozyme activity"/>
    <property type="evidence" value="ECO:0007669"/>
    <property type="project" value="UniProtKB-EC"/>
</dbReference>
<dbReference type="GO" id="GO:0031640">
    <property type="term" value="P:killing of cells of another organism"/>
    <property type="evidence" value="ECO:0007669"/>
    <property type="project" value="UniProtKB-KW"/>
</dbReference>
<dbReference type="EMBL" id="WELI01000008">
    <property type="protein sequence ID" value="KAB7728419.1"/>
    <property type="molecule type" value="Genomic_DNA"/>
</dbReference>
<evidence type="ECO:0000256" key="4">
    <source>
        <dbReference type="ARBA" id="ARBA00022801"/>
    </source>
</evidence>
<dbReference type="GO" id="GO:0009253">
    <property type="term" value="P:peptidoglycan catabolic process"/>
    <property type="evidence" value="ECO:0007669"/>
    <property type="project" value="InterPro"/>
</dbReference>
<evidence type="ECO:0000256" key="3">
    <source>
        <dbReference type="ARBA" id="ARBA00022638"/>
    </source>
</evidence>
<keyword evidence="2 7" id="KW-0929">Antimicrobial</keyword>
<dbReference type="EC" id="3.2.1.17" evidence="7"/>
<evidence type="ECO:0000256" key="2">
    <source>
        <dbReference type="ARBA" id="ARBA00022529"/>
    </source>
</evidence>
<keyword evidence="6 7" id="KW-0326">Glycosidase</keyword>
<evidence type="ECO:0000256" key="5">
    <source>
        <dbReference type="ARBA" id="ARBA00023200"/>
    </source>
</evidence>
<evidence type="ECO:0000256" key="6">
    <source>
        <dbReference type="ARBA" id="ARBA00023295"/>
    </source>
</evidence>
<dbReference type="RefSeq" id="WP_152125768.1">
    <property type="nucleotide sequence ID" value="NZ_WELI01000008.1"/>
</dbReference>
<dbReference type="Gene3D" id="1.10.530.40">
    <property type="match status" value="1"/>
</dbReference>
<dbReference type="Proteomes" id="UP000488299">
    <property type="component" value="Unassembled WGS sequence"/>
</dbReference>
<dbReference type="InterPro" id="IPR002196">
    <property type="entry name" value="Glyco_hydro_24"/>
</dbReference>
<dbReference type="PANTHER" id="PTHR38107:SF3">
    <property type="entry name" value="LYSOZYME RRRD-RELATED"/>
    <property type="match status" value="1"/>
</dbReference>
<name>A0A7J5TVV3_9BACT</name>
<dbReference type="CDD" id="cd00737">
    <property type="entry name" value="lyz_endolysin_autolysin"/>
    <property type="match status" value="1"/>
</dbReference>
<comment type="caution">
    <text evidence="8">The sequence shown here is derived from an EMBL/GenBank/DDBJ whole genome shotgun (WGS) entry which is preliminary data.</text>
</comment>
<accession>A0A7J5TVV3</accession>
<keyword evidence="5" id="KW-1035">Host cytoplasm</keyword>
<organism evidence="8 9">
    <name type="scientific">Rudanella paleaurantiibacter</name>
    <dbReference type="NCBI Taxonomy" id="2614655"/>
    <lineage>
        <taxon>Bacteria</taxon>
        <taxon>Pseudomonadati</taxon>
        <taxon>Bacteroidota</taxon>
        <taxon>Cytophagia</taxon>
        <taxon>Cytophagales</taxon>
        <taxon>Cytophagaceae</taxon>
        <taxon>Rudanella</taxon>
    </lineage>
</organism>
<protein>
    <recommendedName>
        <fullName evidence="7">Lysozyme</fullName>
        <ecNumber evidence="7">3.2.1.17</ecNumber>
    </recommendedName>
</protein>
<sequence length="144" mass="15713">MKTSETGKSLIRREEGIRLNAYKCPAGVLTIGYGHTGPDVFPGQRITADRANDLLTHDLERFERVVNAVVHVPISQNQFDALVSLAYNIGEGAFAKSTLVRKLNAGAPRAEVAAEFGRWCRAGGNVLPGLVHRRKNEASLFLTL</sequence>
<evidence type="ECO:0000256" key="7">
    <source>
        <dbReference type="RuleBase" id="RU003788"/>
    </source>
</evidence>
<dbReference type="AlphaFoldDB" id="A0A7J5TVV3"/>
<dbReference type="Pfam" id="PF00959">
    <property type="entry name" value="Phage_lysozyme"/>
    <property type="match status" value="1"/>
</dbReference>
<evidence type="ECO:0000256" key="1">
    <source>
        <dbReference type="ARBA" id="ARBA00000632"/>
    </source>
</evidence>
<dbReference type="InterPro" id="IPR023347">
    <property type="entry name" value="Lysozyme_dom_sf"/>
</dbReference>
<reference evidence="8 9" key="1">
    <citation type="submission" date="2019-10" db="EMBL/GenBank/DDBJ databases">
        <title>Rudanella paleaurantiibacter sp. nov., isolated from sludge.</title>
        <authorList>
            <person name="Xu S.Q."/>
        </authorList>
    </citation>
    <scope>NUCLEOTIDE SEQUENCE [LARGE SCALE GENOMIC DNA]</scope>
    <source>
        <strain evidence="8 9">HX-22-17</strain>
    </source>
</reference>
<evidence type="ECO:0000313" key="8">
    <source>
        <dbReference type="EMBL" id="KAB7728419.1"/>
    </source>
</evidence>
<gene>
    <name evidence="8" type="ORF">F5984_18790</name>
</gene>
<keyword evidence="4 7" id="KW-0378">Hydrolase</keyword>
<dbReference type="InterPro" id="IPR034690">
    <property type="entry name" value="Endolysin_T4_type"/>
</dbReference>
<proteinExistence type="inferred from homology"/>
<comment type="similarity">
    <text evidence="7">Belongs to the glycosyl hydrolase 24 family.</text>
</comment>
<dbReference type="SUPFAM" id="SSF53955">
    <property type="entry name" value="Lysozyme-like"/>
    <property type="match status" value="1"/>
</dbReference>
<dbReference type="InterPro" id="IPR033907">
    <property type="entry name" value="Endolysin_autolysin"/>
</dbReference>
<dbReference type="GO" id="GO:0042742">
    <property type="term" value="P:defense response to bacterium"/>
    <property type="evidence" value="ECO:0007669"/>
    <property type="project" value="UniProtKB-KW"/>
</dbReference>
<dbReference type="GO" id="GO:0016998">
    <property type="term" value="P:cell wall macromolecule catabolic process"/>
    <property type="evidence" value="ECO:0007669"/>
    <property type="project" value="InterPro"/>
</dbReference>
<keyword evidence="9" id="KW-1185">Reference proteome</keyword>
<comment type="catalytic activity">
    <reaction evidence="1 7">
        <text>Hydrolysis of (1-&gt;4)-beta-linkages between N-acetylmuramic acid and N-acetyl-D-glucosamine residues in a peptidoglycan and between N-acetyl-D-glucosamine residues in chitodextrins.</text>
        <dbReference type="EC" id="3.2.1.17"/>
    </reaction>
</comment>
<dbReference type="InterPro" id="IPR023346">
    <property type="entry name" value="Lysozyme-like_dom_sf"/>
</dbReference>
<evidence type="ECO:0000313" key="9">
    <source>
        <dbReference type="Proteomes" id="UP000488299"/>
    </source>
</evidence>
<dbReference type="PANTHER" id="PTHR38107">
    <property type="match status" value="1"/>
</dbReference>
<keyword evidence="3 7" id="KW-0081">Bacteriolytic enzyme</keyword>
<dbReference type="HAMAP" id="MF_04110">
    <property type="entry name" value="ENDOLYSIN_T4"/>
    <property type="match status" value="1"/>
</dbReference>
<dbReference type="InterPro" id="IPR051018">
    <property type="entry name" value="Bacteriophage_GH24"/>
</dbReference>